<dbReference type="HOGENOM" id="CLU_177156_0_0_1"/>
<feature type="compositionally biased region" description="Basic and acidic residues" evidence="1">
    <location>
        <begin position="33"/>
        <end position="42"/>
    </location>
</feature>
<feature type="compositionally biased region" description="Polar residues" evidence="1">
    <location>
        <begin position="51"/>
        <end position="74"/>
    </location>
</feature>
<feature type="compositionally biased region" description="Polar residues" evidence="1">
    <location>
        <begin position="16"/>
        <end position="30"/>
    </location>
</feature>
<evidence type="ECO:0000313" key="2">
    <source>
        <dbReference type="EMBL" id="EWY97118.1"/>
    </source>
</evidence>
<dbReference type="AlphaFoldDB" id="W9IQ85"/>
<feature type="region of interest" description="Disordered" evidence="1">
    <location>
        <begin position="1"/>
        <end position="74"/>
    </location>
</feature>
<reference evidence="2 3" key="1">
    <citation type="submission" date="2011-06" db="EMBL/GenBank/DDBJ databases">
        <title>The Genome Sequence of Fusarium oxysporum FOSC 3-a.</title>
        <authorList>
            <consortium name="The Broad Institute Genome Sequencing Platform"/>
            <person name="Ma L.-J."/>
            <person name="Gale L.R."/>
            <person name="Schwartz D.C."/>
            <person name="Zhou S."/>
            <person name="Corby-Kistler H."/>
            <person name="Young S.K."/>
            <person name="Zeng Q."/>
            <person name="Gargeya S."/>
            <person name="Fitzgerald M."/>
            <person name="Haas B."/>
            <person name="Abouelleil A."/>
            <person name="Alvarado L."/>
            <person name="Arachchi H.M."/>
            <person name="Berlin A."/>
            <person name="Brown A."/>
            <person name="Chapman S.B."/>
            <person name="Chen Z."/>
            <person name="Dunbar C."/>
            <person name="Freedman E."/>
            <person name="Gearin G."/>
            <person name="Gellesch M."/>
            <person name="Goldberg J."/>
            <person name="Griggs A."/>
            <person name="Gujja S."/>
            <person name="Heiman D."/>
            <person name="Howarth C."/>
            <person name="Larson L."/>
            <person name="Lui A."/>
            <person name="MacDonald P.J.P."/>
            <person name="Mehta T."/>
            <person name="Montmayeur A."/>
            <person name="Murphy C."/>
            <person name="Neiman D."/>
            <person name="Pearson M."/>
            <person name="Priest M."/>
            <person name="Roberts A."/>
            <person name="Saif S."/>
            <person name="Shea T."/>
            <person name="Shenoy N."/>
            <person name="Sisk P."/>
            <person name="Stolte C."/>
            <person name="Sykes S."/>
            <person name="Wortman J."/>
            <person name="Nusbaum C."/>
            <person name="Birren B."/>
        </authorList>
    </citation>
    <scope>NUCLEOTIDE SEQUENCE [LARGE SCALE GENOMIC DNA]</scope>
    <source>
        <strain evidence="3">FOSC 3-a</strain>
    </source>
</reference>
<proteinExistence type="predicted"/>
<name>W9IQ85_FUSOX</name>
<evidence type="ECO:0000313" key="3">
    <source>
        <dbReference type="Proteomes" id="UP000030753"/>
    </source>
</evidence>
<gene>
    <name evidence="2" type="ORF">FOYG_05598</name>
</gene>
<sequence>MSSPHYIKVPRGQDLSPGTQQEPASSSEQMKNWLREGHKDTPWHNIDSVAVSDTQENSINDAPSDTPAIQGSDK</sequence>
<dbReference type="Proteomes" id="UP000030753">
    <property type="component" value="Unassembled WGS sequence"/>
</dbReference>
<dbReference type="EMBL" id="JH717841">
    <property type="protein sequence ID" value="EWY97118.1"/>
    <property type="molecule type" value="Genomic_DNA"/>
</dbReference>
<accession>W9IQ85</accession>
<evidence type="ECO:0000256" key="1">
    <source>
        <dbReference type="SAM" id="MobiDB-lite"/>
    </source>
</evidence>
<dbReference type="OrthoDB" id="5039692at2759"/>
<protein>
    <submittedName>
        <fullName evidence="2">Uncharacterized protein</fullName>
    </submittedName>
</protein>
<organism evidence="2 3">
    <name type="scientific">Fusarium oxysporum NRRL 32931</name>
    <dbReference type="NCBI Taxonomy" id="660029"/>
    <lineage>
        <taxon>Eukaryota</taxon>
        <taxon>Fungi</taxon>
        <taxon>Dikarya</taxon>
        <taxon>Ascomycota</taxon>
        <taxon>Pezizomycotina</taxon>
        <taxon>Sordariomycetes</taxon>
        <taxon>Hypocreomycetidae</taxon>
        <taxon>Hypocreales</taxon>
        <taxon>Nectriaceae</taxon>
        <taxon>Fusarium</taxon>
        <taxon>Fusarium oxysporum species complex</taxon>
    </lineage>
</organism>